<dbReference type="AlphaFoldDB" id="A0A6B0U1V2"/>
<protein>
    <submittedName>
        <fullName evidence="1">Uncharacterized protein</fullName>
    </submittedName>
</protein>
<reference evidence="1" key="1">
    <citation type="submission" date="2019-12" db="EMBL/GenBank/DDBJ databases">
        <title>An insight into the sialome of adult female Ixodes ricinus ticks feeding for 6 days.</title>
        <authorList>
            <person name="Perner J."/>
            <person name="Ribeiro J.M.C."/>
        </authorList>
    </citation>
    <scope>NUCLEOTIDE SEQUENCE</scope>
    <source>
        <strain evidence="1">Semi-engorged</strain>
        <tissue evidence="1">Salivary glands</tissue>
    </source>
</reference>
<sequence>MRPAAPFPKIMQHLHGIRLASLACGIHCSPSSSAETNYRSTAQILREQVCAFTHTLTCFFSWAIVAELVKSSCASDGQICAPIIFNTLVIK</sequence>
<name>A0A6B0U1V2_IXORI</name>
<dbReference type="EMBL" id="GIFC01004359">
    <property type="protein sequence ID" value="MXU86442.1"/>
    <property type="molecule type" value="Transcribed_RNA"/>
</dbReference>
<evidence type="ECO:0000313" key="1">
    <source>
        <dbReference type="EMBL" id="MXU86442.1"/>
    </source>
</evidence>
<proteinExistence type="predicted"/>
<organism evidence="1">
    <name type="scientific">Ixodes ricinus</name>
    <name type="common">Common tick</name>
    <name type="synonym">Acarus ricinus</name>
    <dbReference type="NCBI Taxonomy" id="34613"/>
    <lineage>
        <taxon>Eukaryota</taxon>
        <taxon>Metazoa</taxon>
        <taxon>Ecdysozoa</taxon>
        <taxon>Arthropoda</taxon>
        <taxon>Chelicerata</taxon>
        <taxon>Arachnida</taxon>
        <taxon>Acari</taxon>
        <taxon>Parasitiformes</taxon>
        <taxon>Ixodida</taxon>
        <taxon>Ixodoidea</taxon>
        <taxon>Ixodidae</taxon>
        <taxon>Ixodinae</taxon>
        <taxon>Ixodes</taxon>
    </lineage>
</organism>
<accession>A0A6B0U1V2</accession>